<dbReference type="PROSITE" id="PS51187">
    <property type="entry name" value="AUTOINDUCER_SYNTH_2"/>
    <property type="match status" value="1"/>
</dbReference>
<keyword evidence="4 8" id="KW-0949">S-adenosyl-L-methionine</keyword>
<gene>
    <name evidence="9" type="ORF">F7D14_17830</name>
</gene>
<dbReference type="SUPFAM" id="SSF55729">
    <property type="entry name" value="Acyl-CoA N-acyltransferases (Nat)"/>
    <property type="match status" value="1"/>
</dbReference>
<sequence>MIRIIPGEWRGRYPRLIDEMHKLRRNVFHERLKWQVTVINRWEIDGYDALDPLYVLALDETERVVGGLRLLPTTGFNMLNDTFPQLLPDGARIHSPLIWESSRFTVRMTGDGRLDGPTIGRATAELGMALNEIGKAAALTHVVTVYDRAMHRMLARVGCAGEPLGPPQMIGGVETYAVLYEVGDEWDARVRSLAGVNQISFEPAIVETMRTRFAI</sequence>
<reference evidence="9 10" key="1">
    <citation type="submission" date="2019-09" db="EMBL/GenBank/DDBJ databases">
        <title>Isolation and complete genome sequencing of Methylocystis species.</title>
        <authorList>
            <person name="Rumah B.L."/>
            <person name="Stead C.E."/>
            <person name="Stevens B.C."/>
            <person name="Minton N.P."/>
            <person name="Grosse-Honebrink A."/>
            <person name="Zhang Y."/>
        </authorList>
    </citation>
    <scope>NUCLEOTIDE SEQUENCE [LARGE SCALE GENOMIC DNA]</scope>
    <source>
        <strain evidence="9 10">BRCS2</strain>
    </source>
</reference>
<dbReference type="InterPro" id="IPR018311">
    <property type="entry name" value="Autoind_synth_CS"/>
</dbReference>
<evidence type="ECO:0000256" key="2">
    <source>
        <dbReference type="ARBA" id="ARBA00022654"/>
    </source>
</evidence>
<evidence type="ECO:0000313" key="9">
    <source>
        <dbReference type="EMBL" id="QGM99162.1"/>
    </source>
</evidence>
<dbReference type="PANTHER" id="PTHR39322">
    <property type="entry name" value="ACYL-HOMOSERINE-LACTONE SYNTHASE"/>
    <property type="match status" value="1"/>
</dbReference>
<dbReference type="Gene3D" id="3.40.630.30">
    <property type="match status" value="1"/>
</dbReference>
<dbReference type="EC" id="2.3.1.184" evidence="1 8"/>
<dbReference type="InterPro" id="IPR016181">
    <property type="entry name" value="Acyl_CoA_acyltransferase"/>
</dbReference>
<dbReference type="Pfam" id="PF00765">
    <property type="entry name" value="Autoind_synth"/>
    <property type="match status" value="1"/>
</dbReference>
<dbReference type="PANTHER" id="PTHR39322:SF1">
    <property type="entry name" value="ISOVALERYL-HOMOSERINE LACTONE SYNTHASE"/>
    <property type="match status" value="1"/>
</dbReference>
<dbReference type="KEGG" id="mpar:F7D14_17830"/>
<evidence type="ECO:0000313" key="10">
    <source>
        <dbReference type="Proteomes" id="UP000422569"/>
    </source>
</evidence>
<dbReference type="GO" id="GO:0009372">
    <property type="term" value="P:quorum sensing"/>
    <property type="evidence" value="ECO:0007669"/>
    <property type="project" value="UniProtKB-UniRule"/>
</dbReference>
<comment type="similarity">
    <text evidence="7 8">Belongs to the autoinducer synthase family.</text>
</comment>
<evidence type="ECO:0000256" key="5">
    <source>
        <dbReference type="ARBA" id="ARBA00022929"/>
    </source>
</evidence>
<organism evidence="9 10">
    <name type="scientific">Methylocystis parvus</name>
    <dbReference type="NCBI Taxonomy" id="134"/>
    <lineage>
        <taxon>Bacteria</taxon>
        <taxon>Pseudomonadati</taxon>
        <taxon>Pseudomonadota</taxon>
        <taxon>Alphaproteobacteria</taxon>
        <taxon>Hyphomicrobiales</taxon>
        <taxon>Methylocystaceae</taxon>
        <taxon>Methylocystis</taxon>
    </lineage>
</organism>
<protein>
    <recommendedName>
        <fullName evidence="1 8">Acyl-homoserine-lactone synthase</fullName>
        <ecNumber evidence="1 8">2.3.1.184</ecNumber>
    </recommendedName>
    <alternativeName>
        <fullName evidence="8">Autoinducer synthesis protein</fullName>
    </alternativeName>
</protein>
<dbReference type="PRINTS" id="PR01549">
    <property type="entry name" value="AUTOINDCRSYN"/>
</dbReference>
<evidence type="ECO:0000256" key="1">
    <source>
        <dbReference type="ARBA" id="ARBA00012340"/>
    </source>
</evidence>
<accession>A0A6B8MBM6</accession>
<keyword evidence="10" id="KW-1185">Reference proteome</keyword>
<dbReference type="GO" id="GO:0061579">
    <property type="term" value="F:N-acyl homoserine lactone synthase activity"/>
    <property type="evidence" value="ECO:0007669"/>
    <property type="project" value="UniProtKB-UniRule"/>
</dbReference>
<keyword evidence="5 7" id="KW-0071">Autoinducer synthesis</keyword>
<dbReference type="PROSITE" id="PS00949">
    <property type="entry name" value="AUTOINDUCER_SYNTH_1"/>
    <property type="match status" value="1"/>
</dbReference>
<dbReference type="EMBL" id="CP044331">
    <property type="protein sequence ID" value="QGM99162.1"/>
    <property type="molecule type" value="Genomic_DNA"/>
</dbReference>
<dbReference type="RefSeq" id="WP_020372427.1">
    <property type="nucleotide sequence ID" value="NZ_CP044331.1"/>
</dbReference>
<keyword evidence="3 8" id="KW-0808">Transferase</keyword>
<evidence type="ECO:0000256" key="4">
    <source>
        <dbReference type="ARBA" id="ARBA00022691"/>
    </source>
</evidence>
<dbReference type="AlphaFoldDB" id="A0A6B8MBM6"/>
<comment type="catalytic activity">
    <reaction evidence="6 8">
        <text>a fatty acyl-[ACP] + S-adenosyl-L-methionine = an N-acyl-L-homoserine lactone + S-methyl-5'-thioadenosine + holo-[ACP] + H(+)</text>
        <dbReference type="Rhea" id="RHEA:10096"/>
        <dbReference type="Rhea" id="RHEA-COMP:9685"/>
        <dbReference type="Rhea" id="RHEA-COMP:14125"/>
        <dbReference type="ChEBI" id="CHEBI:15378"/>
        <dbReference type="ChEBI" id="CHEBI:17509"/>
        <dbReference type="ChEBI" id="CHEBI:55474"/>
        <dbReference type="ChEBI" id="CHEBI:59789"/>
        <dbReference type="ChEBI" id="CHEBI:64479"/>
        <dbReference type="ChEBI" id="CHEBI:138651"/>
        <dbReference type="EC" id="2.3.1.184"/>
    </reaction>
</comment>
<name>A0A6B8MBM6_9HYPH</name>
<dbReference type="InterPro" id="IPR001690">
    <property type="entry name" value="Autoind_synthase"/>
</dbReference>
<keyword evidence="2 7" id="KW-0673">Quorum sensing</keyword>
<dbReference type="GO" id="GO:0007165">
    <property type="term" value="P:signal transduction"/>
    <property type="evidence" value="ECO:0007669"/>
    <property type="project" value="TreeGrafter"/>
</dbReference>
<evidence type="ECO:0000256" key="8">
    <source>
        <dbReference type="RuleBase" id="RU361135"/>
    </source>
</evidence>
<proteinExistence type="inferred from homology"/>
<dbReference type="Proteomes" id="UP000422569">
    <property type="component" value="Chromosome"/>
</dbReference>
<evidence type="ECO:0000256" key="3">
    <source>
        <dbReference type="ARBA" id="ARBA00022679"/>
    </source>
</evidence>
<evidence type="ECO:0000256" key="6">
    <source>
        <dbReference type="ARBA" id="ARBA00048576"/>
    </source>
</evidence>
<evidence type="ECO:0000256" key="7">
    <source>
        <dbReference type="PROSITE-ProRule" id="PRU00533"/>
    </source>
</evidence>